<dbReference type="AlphaFoldDB" id="C0CK84"/>
<name>C0CK84_BLAHS</name>
<feature type="non-terminal residue" evidence="1">
    <location>
        <position position="1"/>
    </location>
</feature>
<dbReference type="EMBL" id="ACBZ01000060">
    <property type="protein sequence ID" value="EEG49815.1"/>
    <property type="molecule type" value="Genomic_DNA"/>
</dbReference>
<reference evidence="1 2" key="1">
    <citation type="submission" date="2009-01" db="EMBL/GenBank/DDBJ databases">
        <authorList>
            <person name="Fulton L."/>
            <person name="Clifton S."/>
            <person name="Fulton B."/>
            <person name="Xu J."/>
            <person name="Minx P."/>
            <person name="Pepin K.H."/>
            <person name="Johnson M."/>
            <person name="Bhonagiri V."/>
            <person name="Nash W.E."/>
            <person name="Mardis E.R."/>
            <person name="Wilson R.K."/>
        </authorList>
    </citation>
    <scope>NUCLEOTIDE SEQUENCE [LARGE SCALE GENOMIC DNA]</scope>
    <source>
        <strain evidence="2">DSM 10507 / JCM 14656 / S5a33</strain>
    </source>
</reference>
<dbReference type="HOGENOM" id="CLU_2627503_0_0_9"/>
<evidence type="ECO:0000313" key="2">
    <source>
        <dbReference type="Proteomes" id="UP000003100"/>
    </source>
</evidence>
<comment type="caution">
    <text evidence="1">The sequence shown here is derived from an EMBL/GenBank/DDBJ whole genome shotgun (WGS) entry which is preliminary data.</text>
</comment>
<gene>
    <name evidence="1" type="ORF">RUMHYD_01254</name>
</gene>
<protein>
    <submittedName>
        <fullName evidence="1">Uncharacterized protein</fullName>
    </submittedName>
</protein>
<sequence>KRSARDAHAAIRQYTARRRCGGAQVGLSPSRLREWGVEVGLPTLFCYRKNFIAKCKGVLPILIFRPSAFVIPVVMKK</sequence>
<reference evidence="1 2" key="2">
    <citation type="submission" date="2009-02" db="EMBL/GenBank/DDBJ databases">
        <title>Draft genome sequence of Blautia hydrogenotrophica DSM 10507 (Ruminococcus hydrogenotrophicus DSM 10507).</title>
        <authorList>
            <person name="Sudarsanam P."/>
            <person name="Ley R."/>
            <person name="Guruge J."/>
            <person name="Turnbaugh P.J."/>
            <person name="Mahowald M."/>
            <person name="Liep D."/>
            <person name="Gordon J."/>
        </authorList>
    </citation>
    <scope>NUCLEOTIDE SEQUENCE [LARGE SCALE GENOMIC DNA]</scope>
    <source>
        <strain evidence="2">DSM 10507 / JCM 14656 / S5a33</strain>
    </source>
</reference>
<accession>C0CK84</accession>
<organism evidence="1 2">
    <name type="scientific">Blautia hydrogenotrophica (strain DSM 10507 / JCM 14656 / S5a33)</name>
    <name type="common">Ruminococcus hydrogenotrophicus</name>
    <dbReference type="NCBI Taxonomy" id="476272"/>
    <lineage>
        <taxon>Bacteria</taxon>
        <taxon>Bacillati</taxon>
        <taxon>Bacillota</taxon>
        <taxon>Clostridia</taxon>
        <taxon>Lachnospirales</taxon>
        <taxon>Lachnospiraceae</taxon>
        <taxon>Blautia</taxon>
    </lineage>
</organism>
<evidence type="ECO:0000313" key="1">
    <source>
        <dbReference type="EMBL" id="EEG49815.1"/>
    </source>
</evidence>
<dbReference type="PATRIC" id="fig|476272.21.peg.2602"/>
<proteinExistence type="predicted"/>
<dbReference type="Proteomes" id="UP000003100">
    <property type="component" value="Unassembled WGS sequence"/>
</dbReference>
<keyword evidence="2" id="KW-1185">Reference proteome</keyword>